<reference evidence="1 2" key="1">
    <citation type="submission" date="2024-03" db="EMBL/GenBank/DDBJ databases">
        <title>Human intestinal bacterial collection.</title>
        <authorList>
            <person name="Pauvert C."/>
            <person name="Hitch T.C.A."/>
            <person name="Clavel T."/>
        </authorList>
    </citation>
    <scope>NUCLEOTIDE SEQUENCE [LARGE SCALE GENOMIC DNA]</scope>
    <source>
        <strain evidence="1 2">CLA-AA-H175</strain>
    </source>
</reference>
<gene>
    <name evidence="1" type="ORF">WMO44_12720</name>
</gene>
<dbReference type="Proteomes" id="UP001457197">
    <property type="component" value="Unassembled WGS sequence"/>
</dbReference>
<protein>
    <submittedName>
        <fullName evidence="1">Uncharacterized protein</fullName>
    </submittedName>
</protein>
<keyword evidence="2" id="KW-1185">Reference proteome</keyword>
<accession>A0ABV1AY58</accession>
<proteinExistence type="predicted"/>
<evidence type="ECO:0000313" key="2">
    <source>
        <dbReference type="Proteomes" id="UP001457197"/>
    </source>
</evidence>
<organism evidence="1 2">
    <name type="scientific">Faecalibacterium tardum</name>
    <dbReference type="NCBI Taxonomy" id="3133156"/>
    <lineage>
        <taxon>Bacteria</taxon>
        <taxon>Bacillati</taxon>
        <taxon>Bacillota</taxon>
        <taxon>Clostridia</taxon>
        <taxon>Eubacteriales</taxon>
        <taxon>Oscillospiraceae</taxon>
        <taxon>Faecalibacterium</taxon>
    </lineage>
</organism>
<evidence type="ECO:0000313" key="1">
    <source>
        <dbReference type="EMBL" id="MEQ2362991.1"/>
    </source>
</evidence>
<comment type="caution">
    <text evidence="1">The sequence shown here is derived from an EMBL/GenBank/DDBJ whole genome shotgun (WGS) entry which is preliminary data.</text>
</comment>
<dbReference type="EMBL" id="JBBMEO010000031">
    <property type="protein sequence ID" value="MEQ2362991.1"/>
    <property type="molecule type" value="Genomic_DNA"/>
</dbReference>
<name>A0ABV1AY58_9FIRM</name>
<sequence>MKQKAGRLHSILCSASFAVDDQEWPPRVLWPCAAGKCFLIQQFGASADAPNCVFYEFTL</sequence>